<dbReference type="EMBL" id="JAYGGQ010000009">
    <property type="protein sequence ID" value="MEA5455536.1"/>
    <property type="molecule type" value="Genomic_DNA"/>
</dbReference>
<gene>
    <name evidence="2" type="ORF">SPF06_12450</name>
</gene>
<keyword evidence="3" id="KW-1185">Reference proteome</keyword>
<feature type="compositionally biased region" description="Polar residues" evidence="1">
    <location>
        <begin position="1"/>
        <end position="11"/>
    </location>
</feature>
<proteinExistence type="predicted"/>
<reference evidence="2 3" key="1">
    <citation type="submission" date="2023-12" db="EMBL/GenBank/DDBJ databases">
        <title>Sinomonas terricola sp. nov, isolated from litchi orchard soil in Guangdong, PR China.</title>
        <authorList>
            <person name="Jiaxin W."/>
            <person name="Yang Z."/>
            <person name="Honghui Z."/>
        </authorList>
    </citation>
    <scope>NUCLEOTIDE SEQUENCE [LARGE SCALE GENOMIC DNA]</scope>
    <source>
        <strain evidence="2 3">JGH33</strain>
    </source>
</reference>
<dbReference type="Proteomes" id="UP001304769">
    <property type="component" value="Unassembled WGS sequence"/>
</dbReference>
<protein>
    <submittedName>
        <fullName evidence="2">Uncharacterized protein</fullName>
    </submittedName>
</protein>
<comment type="caution">
    <text evidence="2">The sequence shown here is derived from an EMBL/GenBank/DDBJ whole genome shotgun (WGS) entry which is preliminary data.</text>
</comment>
<dbReference type="RefSeq" id="WP_323279396.1">
    <property type="nucleotide sequence ID" value="NZ_JAYGGQ010000009.1"/>
</dbReference>
<evidence type="ECO:0000256" key="1">
    <source>
        <dbReference type="SAM" id="MobiDB-lite"/>
    </source>
</evidence>
<name>A0ABU5T762_9MICC</name>
<accession>A0ABU5T762</accession>
<sequence length="78" mass="8575">MSSRFAQTSPDSIVDEPNAAQSPQGGHPPSSPDSESPEEVTTMIQRLRRVLSVGIDAERIEAHREAVHREIALTMPLR</sequence>
<organism evidence="2 3">
    <name type="scientific">Sinomonas terricola</name>
    <dbReference type="NCBI Taxonomy" id="3110330"/>
    <lineage>
        <taxon>Bacteria</taxon>
        <taxon>Bacillati</taxon>
        <taxon>Actinomycetota</taxon>
        <taxon>Actinomycetes</taxon>
        <taxon>Micrococcales</taxon>
        <taxon>Micrococcaceae</taxon>
        <taxon>Sinomonas</taxon>
    </lineage>
</organism>
<evidence type="ECO:0000313" key="2">
    <source>
        <dbReference type="EMBL" id="MEA5455536.1"/>
    </source>
</evidence>
<feature type="compositionally biased region" description="Low complexity" evidence="1">
    <location>
        <begin position="21"/>
        <end position="34"/>
    </location>
</feature>
<evidence type="ECO:0000313" key="3">
    <source>
        <dbReference type="Proteomes" id="UP001304769"/>
    </source>
</evidence>
<feature type="region of interest" description="Disordered" evidence="1">
    <location>
        <begin position="1"/>
        <end position="41"/>
    </location>
</feature>